<comment type="subcellular location">
    <subcellularLocation>
        <location evidence="1">Cell membrane</location>
    </subcellularLocation>
</comment>
<reference evidence="8" key="1">
    <citation type="submission" date="2022-03" db="EMBL/GenBank/DDBJ databases">
        <title>Genome Identification and Characterization of new species Bdellovibrio reynosense LBG001 sp. nov. from a Mexico soil sample.</title>
        <authorList>
            <person name="Camilli A."/>
            <person name="Ajao Y."/>
            <person name="Guo X."/>
        </authorList>
    </citation>
    <scope>NUCLEOTIDE SEQUENCE</scope>
    <source>
        <strain evidence="8">LBG001</strain>
    </source>
</reference>
<evidence type="ECO:0000256" key="6">
    <source>
        <dbReference type="SAM" id="Phobius"/>
    </source>
</evidence>
<dbReference type="InterPro" id="IPR001173">
    <property type="entry name" value="Glyco_trans_2-like"/>
</dbReference>
<dbReference type="EC" id="2.4.-.-" evidence="8"/>
<dbReference type="GO" id="GO:0016757">
    <property type="term" value="F:glycosyltransferase activity"/>
    <property type="evidence" value="ECO:0007669"/>
    <property type="project" value="UniProtKB-KW"/>
</dbReference>
<organism evidence="8 9">
    <name type="scientific">Bdellovibrio reynosensis</name>
    <dbReference type="NCBI Taxonomy" id="2835041"/>
    <lineage>
        <taxon>Bacteria</taxon>
        <taxon>Pseudomonadati</taxon>
        <taxon>Bdellovibrionota</taxon>
        <taxon>Bdellovibrionia</taxon>
        <taxon>Bdellovibrionales</taxon>
        <taxon>Pseudobdellovibrionaceae</taxon>
        <taxon>Bdellovibrio</taxon>
    </lineage>
</organism>
<feature type="domain" description="Glycosyltransferase 2-like" evidence="7">
    <location>
        <begin position="2"/>
        <end position="114"/>
    </location>
</feature>
<protein>
    <submittedName>
        <fullName evidence="8">Glycosyltransferase</fullName>
        <ecNumber evidence="8">2.4.-.-</ecNumber>
    </submittedName>
</protein>
<dbReference type="InterPro" id="IPR029044">
    <property type="entry name" value="Nucleotide-diphossugar_trans"/>
</dbReference>
<dbReference type="RefSeq" id="WP_243535632.1">
    <property type="nucleotide sequence ID" value="NZ_CP093442.1"/>
</dbReference>
<keyword evidence="9" id="KW-1185">Reference proteome</keyword>
<dbReference type="Gene3D" id="3.90.550.10">
    <property type="entry name" value="Spore Coat Polysaccharide Biosynthesis Protein SpsA, Chain A"/>
    <property type="match status" value="1"/>
</dbReference>
<gene>
    <name evidence="8" type="ORF">MNR06_10070</name>
</gene>
<keyword evidence="6" id="KW-1133">Transmembrane helix</keyword>
<evidence type="ECO:0000256" key="5">
    <source>
        <dbReference type="ARBA" id="ARBA00023136"/>
    </source>
</evidence>
<evidence type="ECO:0000256" key="2">
    <source>
        <dbReference type="ARBA" id="ARBA00022475"/>
    </source>
</evidence>
<evidence type="ECO:0000256" key="3">
    <source>
        <dbReference type="ARBA" id="ARBA00022676"/>
    </source>
</evidence>
<name>A0ABY4C8M9_9BACT</name>
<keyword evidence="3 8" id="KW-0328">Glycosyltransferase</keyword>
<sequence length="316" mass="35366">MSIIIPCRNEEKNIGTLLTSLSKSTYPQLEIIVVDDSSSDNTAVVAKSFSQVKVLSAESKPAGWVGKNWACWTGALKAQGELLLFTDADTIHNDGLANAVSFFTLKKADLISAPPFHQCKLWWEKFLGFFHILPLLVTAYGDQPKPGRVFAIGQYMLCTKQSYFKTGGHKAIAQSLVDDIDLATLWMKEGYVYHVMPDFNLYQVQMYSSFKEFLLGWKRLLRLGLQRSSVLATLELLLIFNLFLAARDVKTLGAAAAGILLVALVQRKNGRFYLIGALLVPLNIILFTFITATSLLDVLRAKKIQWKEREYSNSET</sequence>
<keyword evidence="4 8" id="KW-0808">Transferase</keyword>
<evidence type="ECO:0000256" key="1">
    <source>
        <dbReference type="ARBA" id="ARBA00004236"/>
    </source>
</evidence>
<keyword evidence="2" id="KW-1003">Cell membrane</keyword>
<evidence type="ECO:0000256" key="4">
    <source>
        <dbReference type="ARBA" id="ARBA00022679"/>
    </source>
</evidence>
<feature type="transmembrane region" description="Helical" evidence="6">
    <location>
        <begin position="272"/>
        <end position="296"/>
    </location>
</feature>
<proteinExistence type="predicted"/>
<keyword evidence="5 6" id="KW-0472">Membrane</keyword>
<evidence type="ECO:0000259" key="7">
    <source>
        <dbReference type="Pfam" id="PF00535"/>
    </source>
</evidence>
<keyword evidence="6" id="KW-0812">Transmembrane</keyword>
<dbReference type="SUPFAM" id="SSF53448">
    <property type="entry name" value="Nucleotide-diphospho-sugar transferases"/>
    <property type="match status" value="1"/>
</dbReference>
<evidence type="ECO:0000313" key="8">
    <source>
        <dbReference type="EMBL" id="UOF00046.1"/>
    </source>
</evidence>
<accession>A0ABY4C8M9</accession>
<dbReference type="Proteomes" id="UP000830116">
    <property type="component" value="Chromosome"/>
</dbReference>
<evidence type="ECO:0000313" key="9">
    <source>
        <dbReference type="Proteomes" id="UP000830116"/>
    </source>
</evidence>
<dbReference type="EMBL" id="CP093442">
    <property type="protein sequence ID" value="UOF00046.1"/>
    <property type="molecule type" value="Genomic_DNA"/>
</dbReference>
<dbReference type="PANTHER" id="PTHR43646">
    <property type="entry name" value="GLYCOSYLTRANSFERASE"/>
    <property type="match status" value="1"/>
</dbReference>
<dbReference type="Pfam" id="PF00535">
    <property type="entry name" value="Glycos_transf_2"/>
    <property type="match status" value="1"/>
</dbReference>
<feature type="transmembrane region" description="Helical" evidence="6">
    <location>
        <begin position="249"/>
        <end position="265"/>
    </location>
</feature>
<dbReference type="PANTHER" id="PTHR43646:SF2">
    <property type="entry name" value="GLYCOSYLTRANSFERASE 2-LIKE DOMAIN-CONTAINING PROTEIN"/>
    <property type="match status" value="1"/>
</dbReference>